<sequence length="156" mass="18360">MEEDKDNTFLRSETSEKMRTSPQEEEHCRQGETTTKKEDLTWKALLKKLKEKILERNLTWEEKIKTCWKILYMNAQSLHPKLTEFDLLLNQVKVHVAIISETWLSLEDSLQIRGYNVFRSERTDCFGGVAILTHRSLKVQQQYCTISNTLIEIIAI</sequence>
<dbReference type="Proteomes" id="UP000324832">
    <property type="component" value="Unassembled WGS sequence"/>
</dbReference>
<name>A0A5E4PQ74_9NEOP</name>
<dbReference type="SUPFAM" id="SSF56219">
    <property type="entry name" value="DNase I-like"/>
    <property type="match status" value="1"/>
</dbReference>
<dbReference type="EMBL" id="FZQP02000125">
    <property type="protein sequence ID" value="VVC87484.1"/>
    <property type="molecule type" value="Genomic_DNA"/>
</dbReference>
<dbReference type="AlphaFoldDB" id="A0A5E4PQ74"/>
<accession>A0A5E4PQ74</accession>
<reference evidence="2 3" key="1">
    <citation type="submission" date="2017-07" db="EMBL/GenBank/DDBJ databases">
        <authorList>
            <person name="Talla V."/>
            <person name="Backstrom N."/>
        </authorList>
    </citation>
    <scope>NUCLEOTIDE SEQUENCE [LARGE SCALE GENOMIC DNA]</scope>
</reference>
<organism evidence="2 3">
    <name type="scientific">Leptidea sinapis</name>
    <dbReference type="NCBI Taxonomy" id="189913"/>
    <lineage>
        <taxon>Eukaryota</taxon>
        <taxon>Metazoa</taxon>
        <taxon>Ecdysozoa</taxon>
        <taxon>Arthropoda</taxon>
        <taxon>Hexapoda</taxon>
        <taxon>Insecta</taxon>
        <taxon>Pterygota</taxon>
        <taxon>Neoptera</taxon>
        <taxon>Endopterygota</taxon>
        <taxon>Lepidoptera</taxon>
        <taxon>Glossata</taxon>
        <taxon>Ditrysia</taxon>
        <taxon>Papilionoidea</taxon>
        <taxon>Pieridae</taxon>
        <taxon>Dismorphiinae</taxon>
        <taxon>Leptidea</taxon>
    </lineage>
</organism>
<evidence type="ECO:0000313" key="2">
    <source>
        <dbReference type="EMBL" id="VVC87484.1"/>
    </source>
</evidence>
<feature type="compositionally biased region" description="Basic and acidic residues" evidence="1">
    <location>
        <begin position="13"/>
        <end position="34"/>
    </location>
</feature>
<gene>
    <name evidence="2" type="ORF">LSINAPIS_LOCUS1074</name>
</gene>
<keyword evidence="3" id="KW-1185">Reference proteome</keyword>
<dbReference type="Gene3D" id="3.60.10.10">
    <property type="entry name" value="Endonuclease/exonuclease/phosphatase"/>
    <property type="match status" value="1"/>
</dbReference>
<dbReference type="InterPro" id="IPR036691">
    <property type="entry name" value="Endo/exonu/phosph_ase_sf"/>
</dbReference>
<protein>
    <submittedName>
        <fullName evidence="2">Uncharacterized protein</fullName>
    </submittedName>
</protein>
<evidence type="ECO:0000256" key="1">
    <source>
        <dbReference type="SAM" id="MobiDB-lite"/>
    </source>
</evidence>
<feature type="region of interest" description="Disordered" evidence="1">
    <location>
        <begin position="1"/>
        <end position="34"/>
    </location>
</feature>
<proteinExistence type="predicted"/>
<evidence type="ECO:0000313" key="3">
    <source>
        <dbReference type="Proteomes" id="UP000324832"/>
    </source>
</evidence>